<organism evidence="2 3">
    <name type="scientific">Rotaria magnacalcarata</name>
    <dbReference type="NCBI Taxonomy" id="392030"/>
    <lineage>
        <taxon>Eukaryota</taxon>
        <taxon>Metazoa</taxon>
        <taxon>Spiralia</taxon>
        <taxon>Gnathifera</taxon>
        <taxon>Rotifera</taxon>
        <taxon>Eurotatoria</taxon>
        <taxon>Bdelloidea</taxon>
        <taxon>Philodinida</taxon>
        <taxon>Philodinidae</taxon>
        <taxon>Rotaria</taxon>
    </lineage>
</organism>
<dbReference type="Proteomes" id="UP000681720">
    <property type="component" value="Unassembled WGS sequence"/>
</dbReference>
<gene>
    <name evidence="2" type="ORF">BYL167_LOCUS79149</name>
    <name evidence="1" type="ORF">GIL414_LOCUS24226</name>
</gene>
<proteinExistence type="predicted"/>
<dbReference type="AlphaFoldDB" id="A0A8S3HH38"/>
<protein>
    <submittedName>
        <fullName evidence="2">Uncharacterized protein</fullName>
    </submittedName>
</protein>
<sequence>MASGSASGAPSRQTLRIQRNLQELTDNPLPFVYALNLTTGEDNINQ</sequence>
<dbReference type="EMBL" id="CAJOBJ010029304">
    <property type="protein sequence ID" value="CAF4263522.1"/>
    <property type="molecule type" value="Genomic_DNA"/>
</dbReference>
<name>A0A8S3HH38_9BILA</name>
<evidence type="ECO:0000313" key="3">
    <source>
        <dbReference type="Proteomes" id="UP000681967"/>
    </source>
</evidence>
<comment type="caution">
    <text evidence="2">The sequence shown here is derived from an EMBL/GenBank/DDBJ whole genome shotgun (WGS) entry which is preliminary data.</text>
</comment>
<feature type="non-terminal residue" evidence="2">
    <location>
        <position position="46"/>
    </location>
</feature>
<dbReference type="EMBL" id="CAJOBH010291985">
    <property type="protein sequence ID" value="CAF5182273.1"/>
    <property type="molecule type" value="Genomic_DNA"/>
</dbReference>
<accession>A0A8S3HH38</accession>
<evidence type="ECO:0000313" key="2">
    <source>
        <dbReference type="EMBL" id="CAF5182273.1"/>
    </source>
</evidence>
<dbReference type="Proteomes" id="UP000681967">
    <property type="component" value="Unassembled WGS sequence"/>
</dbReference>
<reference evidence="2" key="1">
    <citation type="submission" date="2021-02" db="EMBL/GenBank/DDBJ databases">
        <authorList>
            <person name="Nowell W R."/>
        </authorList>
    </citation>
    <scope>NUCLEOTIDE SEQUENCE</scope>
</reference>
<evidence type="ECO:0000313" key="1">
    <source>
        <dbReference type="EMBL" id="CAF4263522.1"/>
    </source>
</evidence>